<protein>
    <recommendedName>
        <fullName evidence="3">Serine-threonine protein kinase</fullName>
    </recommendedName>
</protein>
<reference evidence="1 2" key="1">
    <citation type="submission" date="2021-03" db="EMBL/GenBank/DDBJ databases">
        <title>Sequencing the genomes of 1000 actinobacteria strains.</title>
        <authorList>
            <person name="Klenk H.-P."/>
        </authorList>
    </citation>
    <scope>NUCLEOTIDE SEQUENCE [LARGE SCALE GENOMIC DNA]</scope>
    <source>
        <strain evidence="1 2">DSM 41480</strain>
    </source>
</reference>
<organism evidence="1 2">
    <name type="scientific">Streptomyces syringium</name>
    <dbReference type="NCBI Taxonomy" id="76729"/>
    <lineage>
        <taxon>Bacteria</taxon>
        <taxon>Bacillati</taxon>
        <taxon>Actinomycetota</taxon>
        <taxon>Actinomycetes</taxon>
        <taxon>Kitasatosporales</taxon>
        <taxon>Streptomycetaceae</taxon>
        <taxon>Streptomyces</taxon>
    </lineage>
</organism>
<dbReference type="Proteomes" id="UP001519291">
    <property type="component" value="Unassembled WGS sequence"/>
</dbReference>
<keyword evidence="2" id="KW-1185">Reference proteome</keyword>
<evidence type="ECO:0000313" key="2">
    <source>
        <dbReference type="Proteomes" id="UP001519291"/>
    </source>
</evidence>
<proteinExistence type="predicted"/>
<gene>
    <name evidence="1" type="ORF">JO379_005705</name>
</gene>
<evidence type="ECO:0000313" key="1">
    <source>
        <dbReference type="EMBL" id="MBP2406236.1"/>
    </source>
</evidence>
<dbReference type="GeneID" id="91572552"/>
<comment type="caution">
    <text evidence="1">The sequence shown here is derived from an EMBL/GenBank/DDBJ whole genome shotgun (WGS) entry which is preliminary data.</text>
</comment>
<dbReference type="SUPFAM" id="SSF53474">
    <property type="entry name" value="alpha/beta-Hydrolases"/>
    <property type="match status" value="1"/>
</dbReference>
<evidence type="ECO:0008006" key="3">
    <source>
        <dbReference type="Google" id="ProtNLM"/>
    </source>
</evidence>
<dbReference type="RefSeq" id="WP_209517631.1">
    <property type="nucleotide sequence ID" value="NZ_JAGIOH010000001.1"/>
</dbReference>
<dbReference type="Gene3D" id="3.40.50.1820">
    <property type="entry name" value="alpha/beta hydrolase"/>
    <property type="match status" value="1"/>
</dbReference>
<dbReference type="InterPro" id="IPR029058">
    <property type="entry name" value="AB_hydrolase_fold"/>
</dbReference>
<name>A0ABS4YC01_9ACTN</name>
<dbReference type="EMBL" id="JAGIOH010000001">
    <property type="protein sequence ID" value="MBP2406236.1"/>
    <property type="molecule type" value="Genomic_DNA"/>
</dbReference>
<accession>A0ABS4YC01</accession>
<sequence>MAGTRVEPYWELTFDADGDVHTGERDGLVAGAGRERLTDLVIFAHGWNNDRPRATGLYRRFFAPFPALVDGAAGADGAEVRMGYGGVIWPSMRFADEPVPDFPERALATTVTGPPMLDAATRQALTTVFPGSEETVARLAELLERRPEAPEPLAEFTGLVRALVTADPSDQGGAGLVPDLEGESEPTVLAGDPEVVCAAFADALAGGETPAGLFGGGWKKLWKGAHELLRQASYYTMKRRAGTVGERGLGPALGVLARSAPDLRVHLVGHSFGARLMAFGLRGLPEEAAVSSLTLLQGAFSHYAFSSRLPFDSRRGGALKGAYRRVRGPVVCVHSRHDTALGVMYPLASRLARDADSVLGIDNTRWGAMGYDGIQAVDGSARVSLARALDGGLPDEGCASVDASAVVSRGGPPSGAHSDICHDELARLILLAGRIGG</sequence>